<evidence type="ECO:0000313" key="3">
    <source>
        <dbReference type="Proteomes" id="UP000075420"/>
    </source>
</evidence>
<feature type="transmembrane region" description="Helical" evidence="1">
    <location>
        <begin position="20"/>
        <end position="41"/>
    </location>
</feature>
<feature type="non-terminal residue" evidence="2">
    <location>
        <position position="135"/>
    </location>
</feature>
<dbReference type="Proteomes" id="UP000075420">
    <property type="component" value="Unassembled WGS sequence"/>
</dbReference>
<feature type="transmembrane region" description="Helical" evidence="1">
    <location>
        <begin position="61"/>
        <end position="81"/>
    </location>
</feature>
<dbReference type="AlphaFoldDB" id="A0A150P9R0"/>
<organism evidence="2 3">
    <name type="scientific">Sorangium cellulosum</name>
    <name type="common">Polyangium cellulosum</name>
    <dbReference type="NCBI Taxonomy" id="56"/>
    <lineage>
        <taxon>Bacteria</taxon>
        <taxon>Pseudomonadati</taxon>
        <taxon>Myxococcota</taxon>
        <taxon>Polyangia</taxon>
        <taxon>Polyangiales</taxon>
        <taxon>Polyangiaceae</taxon>
        <taxon>Sorangium</taxon>
    </lineage>
</organism>
<evidence type="ECO:0000256" key="1">
    <source>
        <dbReference type="SAM" id="Phobius"/>
    </source>
</evidence>
<keyword evidence="1" id="KW-0472">Membrane</keyword>
<proteinExistence type="predicted"/>
<gene>
    <name evidence="2" type="ORF">BE08_13725</name>
</gene>
<evidence type="ECO:0008006" key="4">
    <source>
        <dbReference type="Google" id="ProtNLM"/>
    </source>
</evidence>
<reference evidence="2 3" key="1">
    <citation type="submission" date="2014-02" db="EMBL/GenBank/DDBJ databases">
        <title>The small core and large imbalanced accessory genome model reveals a collaborative survival strategy of Sorangium cellulosum strains in nature.</title>
        <authorList>
            <person name="Han K."/>
            <person name="Peng R."/>
            <person name="Blom J."/>
            <person name="Li Y.-Z."/>
        </authorList>
    </citation>
    <scope>NUCLEOTIDE SEQUENCE [LARGE SCALE GENOMIC DNA]</scope>
    <source>
        <strain evidence="2 3">So0157-25</strain>
    </source>
</reference>
<sequence>MDGRREVRQPRRMTTCRDEALRWVHRYAIGGAAFAALPLPISTSAGLVAIETHMMSMVGAIYGETVGSVATTAAGGSFAILGQGLKFLATRAVGFVPLIGPAIKMTIAGLTIEAIGHSIVAHFERKYPGKVFEKS</sequence>
<name>A0A150P9R0_SORCE</name>
<dbReference type="EMBL" id="JELY01002472">
    <property type="protein sequence ID" value="KYF52427.1"/>
    <property type="molecule type" value="Genomic_DNA"/>
</dbReference>
<keyword evidence="1" id="KW-1133">Transmembrane helix</keyword>
<keyword evidence="1" id="KW-0812">Transmembrane</keyword>
<evidence type="ECO:0000313" key="2">
    <source>
        <dbReference type="EMBL" id="KYF52427.1"/>
    </source>
</evidence>
<accession>A0A150P9R0</accession>
<comment type="caution">
    <text evidence="2">The sequence shown here is derived from an EMBL/GenBank/DDBJ whole genome shotgun (WGS) entry which is preliminary data.</text>
</comment>
<protein>
    <recommendedName>
        <fullName evidence="4">DUF697 domain-containing protein</fullName>
    </recommendedName>
</protein>